<dbReference type="STRING" id="93625.A0A409WT28"/>
<evidence type="ECO:0000256" key="3">
    <source>
        <dbReference type="SAM" id="MobiDB-lite"/>
    </source>
</evidence>
<dbReference type="EMBL" id="NHYD01003229">
    <property type="protein sequence ID" value="PPQ81647.1"/>
    <property type="molecule type" value="Genomic_DNA"/>
</dbReference>
<protein>
    <recommendedName>
        <fullName evidence="6">Terpene synthase</fullName>
    </recommendedName>
</protein>
<dbReference type="InterPro" id="IPR024652">
    <property type="entry name" value="Trichodiene_synth"/>
</dbReference>
<reference evidence="4 5" key="1">
    <citation type="journal article" date="2018" name="Evol. Lett.">
        <title>Horizontal gene cluster transfer increased hallucinogenic mushroom diversity.</title>
        <authorList>
            <person name="Reynolds H.T."/>
            <person name="Vijayakumar V."/>
            <person name="Gluck-Thaler E."/>
            <person name="Korotkin H.B."/>
            <person name="Matheny P.B."/>
            <person name="Slot J.C."/>
        </authorList>
    </citation>
    <scope>NUCLEOTIDE SEQUENCE [LARGE SCALE GENOMIC DNA]</scope>
    <source>
        <strain evidence="4 5">2631</strain>
    </source>
</reference>
<keyword evidence="2" id="KW-0456">Lyase</keyword>
<dbReference type="InterPro" id="IPR008949">
    <property type="entry name" value="Isoprenoid_synthase_dom_sf"/>
</dbReference>
<dbReference type="OrthoDB" id="2998174at2759"/>
<sequence length="338" mass="38876">MATQSYTLHSSHSETSGPSSSLAADVAKDESFNSIKRIYAAFIENLEYSPEGPISDNNETYQALLTEFAAYNTGGKWFQALCQESSTLAEVRVSLNCDLQMYLIYVDDLGQKFPLFLEGFQERVLTGKNPEGPFLNDYRAHLADMYHLWDTLPANFITLSGMDFINGCVLEQTPAIRDMRLSQAAHWWPYYLRNKTGSATAYAYMLFPKEIHIDMSIYIQVIEDIIFYINLTNDILSPSSRLNSHYDEYHRFYKEDLAGERNNYIYNRAHVTQKSALDALQDTINEIMDAHARITEVLKDTAAYVPWRIFVNGYIAFHHTLKRYHLEDLGFKIVSEIL</sequence>
<dbReference type="Proteomes" id="UP000283269">
    <property type="component" value="Unassembled WGS sequence"/>
</dbReference>
<dbReference type="AlphaFoldDB" id="A0A409WT28"/>
<evidence type="ECO:0000313" key="5">
    <source>
        <dbReference type="Proteomes" id="UP000283269"/>
    </source>
</evidence>
<gene>
    <name evidence="4" type="ORF">CVT25_013342</name>
</gene>
<proteinExistence type="inferred from homology"/>
<evidence type="ECO:0008006" key="6">
    <source>
        <dbReference type="Google" id="ProtNLM"/>
    </source>
</evidence>
<name>A0A409WT28_PSICY</name>
<dbReference type="SUPFAM" id="SSF48576">
    <property type="entry name" value="Terpenoid synthases"/>
    <property type="match status" value="1"/>
</dbReference>
<dbReference type="InParanoid" id="A0A409WT28"/>
<evidence type="ECO:0000313" key="4">
    <source>
        <dbReference type="EMBL" id="PPQ81647.1"/>
    </source>
</evidence>
<accession>A0A409WT28</accession>
<evidence type="ECO:0000256" key="1">
    <source>
        <dbReference type="ARBA" id="ARBA00007946"/>
    </source>
</evidence>
<dbReference type="Pfam" id="PF06330">
    <property type="entry name" value="TRI5"/>
    <property type="match status" value="1"/>
</dbReference>
<comment type="similarity">
    <text evidence="1">Belongs to the trichodiene synthase family.</text>
</comment>
<feature type="region of interest" description="Disordered" evidence="3">
    <location>
        <begin position="1"/>
        <end position="21"/>
    </location>
</feature>
<dbReference type="GO" id="GO:0016838">
    <property type="term" value="F:carbon-oxygen lyase activity, acting on phosphates"/>
    <property type="evidence" value="ECO:0007669"/>
    <property type="project" value="InterPro"/>
</dbReference>
<organism evidence="4 5">
    <name type="scientific">Psilocybe cyanescens</name>
    <dbReference type="NCBI Taxonomy" id="93625"/>
    <lineage>
        <taxon>Eukaryota</taxon>
        <taxon>Fungi</taxon>
        <taxon>Dikarya</taxon>
        <taxon>Basidiomycota</taxon>
        <taxon>Agaricomycotina</taxon>
        <taxon>Agaricomycetes</taxon>
        <taxon>Agaricomycetidae</taxon>
        <taxon>Agaricales</taxon>
        <taxon>Agaricineae</taxon>
        <taxon>Strophariaceae</taxon>
        <taxon>Psilocybe</taxon>
    </lineage>
</organism>
<dbReference type="Gene3D" id="1.10.600.10">
    <property type="entry name" value="Farnesyl Diphosphate Synthase"/>
    <property type="match status" value="1"/>
</dbReference>
<evidence type="ECO:0000256" key="2">
    <source>
        <dbReference type="ARBA" id="ARBA00023239"/>
    </source>
</evidence>
<keyword evidence="5" id="KW-1185">Reference proteome</keyword>
<comment type="caution">
    <text evidence="4">The sequence shown here is derived from an EMBL/GenBank/DDBJ whole genome shotgun (WGS) entry which is preliminary data.</text>
</comment>